<feature type="domain" description="tRNA(Ile)-lysidine/2-thiocytidine synthase N-terminal" evidence="8">
    <location>
        <begin position="42"/>
        <end position="278"/>
    </location>
</feature>
<dbReference type="Gene3D" id="3.40.50.620">
    <property type="entry name" value="HUPs"/>
    <property type="match status" value="1"/>
</dbReference>
<dbReference type="Pfam" id="PF01171">
    <property type="entry name" value="ATP_bind_3"/>
    <property type="match status" value="1"/>
</dbReference>
<evidence type="ECO:0000256" key="2">
    <source>
        <dbReference type="ARBA" id="ARBA00022598"/>
    </source>
</evidence>
<sequence>MAVPCRLHHTSTQAISVSQSLESFQRVWLGSRLSRPFPRRLGLAVSGGADSMALAYLTRQWEKSRPNGHDLSVTAFVVDHKARDESTREAKMVSQWLQDIGISTPAHLSLQLLTQDQGIQSEILELTWPDRTTSPSQVTAFETHARRLRFQALGKACRDRQIEALLMGHHQDDDVETTLWRLCTGAKGAGLAGIPQMTRIPECHGIYGVSESGSSDTIPSTGTGSHARISTGGILICRPLLSFPKSRLLATCHENHIPYVSDPTNFDPTLTPRNAIRTLLSSNQLPKALQSPSILSLIKSSQSLLQSTTSLSNTLLQTCHLNHLNLSTGTLTLTLPTTTTQRTHQIQCLTLRRITDLLSPFPENHFPLRSFENFTQQVFPNQKHTTPRKPFTLGGVMFQPGRQNPTAKQGKSTTAGGENTTAETQPDNHHATIDPTHNTWLLSRQPFMRNRLPMLRFEISTADQYTPWNLWDNRYWIRCAIGPQQSGLPGDVDGAHELPDGKSISVLVRPLQPSDLQVIRRVAGERGGWTGGSGRKKTKKKGSPALAAVLERLSREAPGQTRFTLPLLVIEGGSGGLVDHDWPVALPTLDLWLPEMWESLRISKSWRLRWEWIYKMIDNEPLRLMGWL</sequence>
<dbReference type="InterPro" id="IPR012094">
    <property type="entry name" value="tRNA_Ile_lys_synt"/>
</dbReference>
<feature type="compositionally biased region" description="Polar residues" evidence="7">
    <location>
        <begin position="401"/>
        <end position="412"/>
    </location>
</feature>
<dbReference type="EC" id="6.3.4.19" evidence="1"/>
<evidence type="ECO:0000313" key="10">
    <source>
        <dbReference type="Proteomes" id="UP000327118"/>
    </source>
</evidence>
<evidence type="ECO:0000256" key="1">
    <source>
        <dbReference type="ARBA" id="ARBA00013267"/>
    </source>
</evidence>
<dbReference type="GO" id="GO:0008033">
    <property type="term" value="P:tRNA processing"/>
    <property type="evidence" value="ECO:0007669"/>
    <property type="project" value="UniProtKB-KW"/>
</dbReference>
<evidence type="ECO:0000256" key="4">
    <source>
        <dbReference type="ARBA" id="ARBA00022741"/>
    </source>
</evidence>
<dbReference type="AlphaFoldDB" id="A0A5N6Z0B0"/>
<dbReference type="HAMAP" id="MF_01161">
    <property type="entry name" value="tRNA_Ile_lys_synt"/>
    <property type="match status" value="1"/>
</dbReference>
<gene>
    <name evidence="9" type="ORF">BDV28DRAFT_150762</name>
</gene>
<proteinExistence type="inferred from homology"/>
<reference evidence="10" key="1">
    <citation type="submission" date="2019-04" db="EMBL/GenBank/DDBJ databases">
        <title>Friends and foes A comparative genomics studyof 23 Aspergillus species from section Flavi.</title>
        <authorList>
            <consortium name="DOE Joint Genome Institute"/>
            <person name="Kjaerbolling I."/>
            <person name="Vesth T."/>
            <person name="Frisvad J.C."/>
            <person name="Nybo J.L."/>
            <person name="Theobald S."/>
            <person name="Kildgaard S."/>
            <person name="Isbrandt T."/>
            <person name="Kuo A."/>
            <person name="Sato A."/>
            <person name="Lyhne E.K."/>
            <person name="Kogle M.E."/>
            <person name="Wiebenga A."/>
            <person name="Kun R.S."/>
            <person name="Lubbers R.J."/>
            <person name="Makela M.R."/>
            <person name="Barry K."/>
            <person name="Chovatia M."/>
            <person name="Clum A."/>
            <person name="Daum C."/>
            <person name="Haridas S."/>
            <person name="He G."/>
            <person name="LaButti K."/>
            <person name="Lipzen A."/>
            <person name="Mondo S."/>
            <person name="Riley R."/>
            <person name="Salamov A."/>
            <person name="Simmons B.A."/>
            <person name="Magnuson J.K."/>
            <person name="Henrissat B."/>
            <person name="Mortensen U.H."/>
            <person name="Larsen T.O."/>
            <person name="Devries R.P."/>
            <person name="Grigoriev I.V."/>
            <person name="Machida M."/>
            <person name="Baker S.E."/>
            <person name="Andersen M.R."/>
        </authorList>
    </citation>
    <scope>NUCLEOTIDE SEQUENCE [LARGE SCALE GENOMIC DNA]</scope>
    <source>
        <strain evidence="10">CBS 553.77</strain>
    </source>
</reference>
<dbReference type="GO" id="GO:0032267">
    <property type="term" value="F:tRNA(Ile)-lysidine synthase activity"/>
    <property type="evidence" value="ECO:0007669"/>
    <property type="project" value="UniProtKB-EC"/>
</dbReference>
<feature type="region of interest" description="Disordered" evidence="7">
    <location>
        <begin position="399"/>
        <end position="435"/>
    </location>
</feature>
<evidence type="ECO:0000259" key="8">
    <source>
        <dbReference type="Pfam" id="PF01171"/>
    </source>
</evidence>
<dbReference type="CDD" id="cd01992">
    <property type="entry name" value="TilS_N"/>
    <property type="match status" value="1"/>
</dbReference>
<evidence type="ECO:0000313" key="9">
    <source>
        <dbReference type="EMBL" id="KAE8350613.1"/>
    </source>
</evidence>
<keyword evidence="3" id="KW-0819">tRNA processing</keyword>
<organism evidence="9 10">
    <name type="scientific">Aspergillus coremiiformis</name>
    <dbReference type="NCBI Taxonomy" id="138285"/>
    <lineage>
        <taxon>Eukaryota</taxon>
        <taxon>Fungi</taxon>
        <taxon>Dikarya</taxon>
        <taxon>Ascomycota</taxon>
        <taxon>Pezizomycotina</taxon>
        <taxon>Eurotiomycetes</taxon>
        <taxon>Eurotiomycetidae</taxon>
        <taxon>Eurotiales</taxon>
        <taxon>Aspergillaceae</taxon>
        <taxon>Aspergillus</taxon>
        <taxon>Aspergillus subgen. Circumdati</taxon>
    </lineage>
</organism>
<feature type="compositionally biased region" description="Low complexity" evidence="7">
    <location>
        <begin position="413"/>
        <end position="424"/>
    </location>
</feature>
<keyword evidence="4" id="KW-0547">Nucleotide-binding</keyword>
<dbReference type="InterPro" id="IPR014729">
    <property type="entry name" value="Rossmann-like_a/b/a_fold"/>
</dbReference>
<comment type="catalytic activity">
    <reaction evidence="6">
        <text>cytidine(34) in tRNA(Ile2) + L-lysine + ATP = lysidine(34) in tRNA(Ile2) + AMP + diphosphate + H(+)</text>
        <dbReference type="Rhea" id="RHEA:43744"/>
        <dbReference type="Rhea" id="RHEA-COMP:10625"/>
        <dbReference type="Rhea" id="RHEA-COMP:10670"/>
        <dbReference type="ChEBI" id="CHEBI:15378"/>
        <dbReference type="ChEBI" id="CHEBI:30616"/>
        <dbReference type="ChEBI" id="CHEBI:32551"/>
        <dbReference type="ChEBI" id="CHEBI:33019"/>
        <dbReference type="ChEBI" id="CHEBI:82748"/>
        <dbReference type="ChEBI" id="CHEBI:83665"/>
        <dbReference type="ChEBI" id="CHEBI:456215"/>
        <dbReference type="EC" id="6.3.4.19"/>
    </reaction>
</comment>
<dbReference type="Proteomes" id="UP000327118">
    <property type="component" value="Unassembled WGS sequence"/>
</dbReference>
<dbReference type="GO" id="GO:0005524">
    <property type="term" value="F:ATP binding"/>
    <property type="evidence" value="ECO:0007669"/>
    <property type="project" value="UniProtKB-KW"/>
</dbReference>
<keyword evidence="10" id="KW-1185">Reference proteome</keyword>
<evidence type="ECO:0000256" key="3">
    <source>
        <dbReference type="ARBA" id="ARBA00022694"/>
    </source>
</evidence>
<evidence type="ECO:0000256" key="6">
    <source>
        <dbReference type="ARBA" id="ARBA00048539"/>
    </source>
</evidence>
<keyword evidence="5" id="KW-0067">ATP-binding</keyword>
<dbReference type="OrthoDB" id="434144at2759"/>
<dbReference type="SUPFAM" id="SSF52402">
    <property type="entry name" value="Adenine nucleotide alpha hydrolases-like"/>
    <property type="match status" value="1"/>
</dbReference>
<evidence type="ECO:0000256" key="7">
    <source>
        <dbReference type="SAM" id="MobiDB-lite"/>
    </source>
</evidence>
<evidence type="ECO:0000256" key="5">
    <source>
        <dbReference type="ARBA" id="ARBA00022840"/>
    </source>
</evidence>
<dbReference type="PANTHER" id="PTHR43033:SF1">
    <property type="entry name" value="TRNA(ILE)-LYSIDINE SYNTHASE-RELATED"/>
    <property type="match status" value="1"/>
</dbReference>
<dbReference type="PANTHER" id="PTHR43033">
    <property type="entry name" value="TRNA(ILE)-LYSIDINE SYNTHASE-RELATED"/>
    <property type="match status" value="1"/>
</dbReference>
<dbReference type="EMBL" id="ML739214">
    <property type="protein sequence ID" value="KAE8350613.1"/>
    <property type="molecule type" value="Genomic_DNA"/>
</dbReference>
<accession>A0A5N6Z0B0</accession>
<protein>
    <recommendedName>
        <fullName evidence="1">tRNA(Ile)-lysidine synthetase</fullName>
        <ecNumber evidence="1">6.3.4.19</ecNumber>
    </recommendedName>
</protein>
<dbReference type="InterPro" id="IPR012795">
    <property type="entry name" value="tRNA_Ile_lys_synt_N"/>
</dbReference>
<dbReference type="InterPro" id="IPR011063">
    <property type="entry name" value="TilS/TtcA_N"/>
</dbReference>
<keyword evidence="2" id="KW-0436">Ligase</keyword>
<name>A0A5N6Z0B0_9EURO</name>